<accession>A0A220S0I5</accession>
<evidence type="ECO:0000256" key="1">
    <source>
        <dbReference type="SAM" id="MobiDB-lite"/>
    </source>
</evidence>
<dbReference type="AlphaFoldDB" id="A0A220S0I5"/>
<feature type="region of interest" description="Disordered" evidence="1">
    <location>
        <begin position="1"/>
        <end position="33"/>
    </location>
</feature>
<dbReference type="Proteomes" id="UP000198238">
    <property type="component" value="Chromosome"/>
</dbReference>
<dbReference type="OrthoDB" id="8912011at2"/>
<keyword evidence="4" id="KW-1185">Reference proteome</keyword>
<gene>
    <name evidence="3" type="ORF">BG910_03670</name>
</gene>
<evidence type="ECO:0000313" key="3">
    <source>
        <dbReference type="EMBL" id="ASK26957.1"/>
    </source>
</evidence>
<protein>
    <submittedName>
        <fullName evidence="3">Uncharacterized protein</fullName>
    </submittedName>
</protein>
<name>A0A220S0I5_9NEIS</name>
<proteinExistence type="predicted"/>
<organism evidence="3 4">
    <name type="scientific">Neisseria chenwenguii</name>
    <dbReference type="NCBI Taxonomy" id="1853278"/>
    <lineage>
        <taxon>Bacteria</taxon>
        <taxon>Pseudomonadati</taxon>
        <taxon>Pseudomonadota</taxon>
        <taxon>Betaproteobacteria</taxon>
        <taxon>Neisseriales</taxon>
        <taxon>Neisseriaceae</taxon>
        <taxon>Neisseria</taxon>
    </lineage>
</organism>
<keyword evidence="2" id="KW-0472">Membrane</keyword>
<sequence length="114" mass="12352">MTYANQNGGNPNWPSKTGNPSGGGRGNNPPSGQEKKIMIRFVYLAAAALLFSGCATPQPYKYWGKEGVSAQAAKDQLGYCRHDVGASHLEKTQANKLVAYCMRAKGYTEMTGYR</sequence>
<dbReference type="KEGG" id="nei:BG910_03670"/>
<keyword evidence="2" id="KW-0812">Transmembrane</keyword>
<feature type="compositionally biased region" description="Polar residues" evidence="1">
    <location>
        <begin position="1"/>
        <end position="17"/>
    </location>
</feature>
<evidence type="ECO:0000256" key="2">
    <source>
        <dbReference type="SAM" id="Phobius"/>
    </source>
</evidence>
<dbReference type="EMBL" id="CP022278">
    <property type="protein sequence ID" value="ASK26957.1"/>
    <property type="molecule type" value="Genomic_DNA"/>
</dbReference>
<reference evidence="3 4" key="1">
    <citation type="submission" date="2017-06" db="EMBL/GenBank/DDBJ databases">
        <title>Neisseria chenwenguii sp. nov., isolated from the intestinal contents of Tibetan Plateau Pika in Yushu, Qinghai Province, China.</title>
        <authorList>
            <person name="Zhang G."/>
        </authorList>
    </citation>
    <scope>NUCLEOTIDE SEQUENCE [LARGE SCALE GENOMIC DNA]</scope>
    <source>
        <strain evidence="3 4">10023</strain>
    </source>
</reference>
<feature type="transmembrane region" description="Helical" evidence="2">
    <location>
        <begin position="37"/>
        <end position="55"/>
    </location>
</feature>
<evidence type="ECO:0000313" key="4">
    <source>
        <dbReference type="Proteomes" id="UP000198238"/>
    </source>
</evidence>
<dbReference type="RefSeq" id="WP_089035677.1">
    <property type="nucleotide sequence ID" value="NZ_CP022278.1"/>
</dbReference>
<keyword evidence="2" id="KW-1133">Transmembrane helix</keyword>